<feature type="transmembrane region" description="Helical" evidence="8">
    <location>
        <begin position="345"/>
        <end position="372"/>
    </location>
</feature>
<dbReference type="InterPro" id="IPR052027">
    <property type="entry name" value="PspC"/>
</dbReference>
<dbReference type="InterPro" id="IPR054321">
    <property type="entry name" value="PspC-rel_TM"/>
</dbReference>
<evidence type="ECO:0000256" key="4">
    <source>
        <dbReference type="ARBA" id="ARBA00022989"/>
    </source>
</evidence>
<keyword evidence="13" id="KW-1185">Reference proteome</keyword>
<dbReference type="Proteomes" id="UP000199041">
    <property type="component" value="Unassembled WGS sequence"/>
</dbReference>
<keyword evidence="3 8" id="KW-0812">Transmembrane</keyword>
<dbReference type="Pfam" id="PF04024">
    <property type="entry name" value="PspC"/>
    <property type="match status" value="2"/>
</dbReference>
<reference evidence="12 13" key="1">
    <citation type="submission" date="2016-10" db="EMBL/GenBank/DDBJ databases">
        <authorList>
            <person name="de Groot N.N."/>
        </authorList>
    </citation>
    <scope>NUCLEOTIDE SEQUENCE [LARGE SCALE GENOMIC DNA]</scope>
    <source>
        <strain evidence="12 13">Vu-144</strain>
    </source>
</reference>
<evidence type="ECO:0000259" key="11">
    <source>
        <dbReference type="Pfam" id="PF22744"/>
    </source>
</evidence>
<feature type="domain" description="PspC-related ToastRack" evidence="11">
    <location>
        <begin position="502"/>
        <end position="605"/>
    </location>
</feature>
<evidence type="ECO:0000259" key="10">
    <source>
        <dbReference type="Pfam" id="PF22571"/>
    </source>
</evidence>
<sequence length="739" mass="82723">MKKVININFQGRVVMIEEVAYDQLKDYIESLRLHFAEEEGHEEIINDIESRISELFEEVIKKGQPCVREEDLNAIIDSIGRPKDFEEAELADAGIGGATSSPHESRNFTTAGNSESGSKAQDNSSASASAGPSNRPRQLFRDENNKKIGGVCAGIANFFGIDPTIVRLIALILLVFYGTGLLAYIILWICVPSSAHQVIGSSQKRLFRDISNKTIGGVCAGLANYFDVSIGVTKALFVVGALISFPLTVFGNIHIGGFFFPGLNFFFVSLYIILWIVIPPAITSSDKLSMKGEPVDLQNIKSSVQEDLQDGKKKIVSQHGVSEPVMVTAPKRSPLGDIIVLICKIFGYLILGSILLGIVGGLVTLGIAIFGFSPLKDYIVDSYWQNIYGWVAVLLLVWMPVLAIIIWIIRRLTKTQSNRGLRIGFVLLFIIGLIAGGLFLNSIYQDFKYVSNPQLSSVPLVNANVDKLTVDLNREPAFNRYQRKWTMFGSAVHFLGDSARINNTRLILQPSTTDSFTASVIKLSNGSSIEDADTRAAAISTGNFIQNGSSLQVPCAITVSKLNKFRNQYVLVTIGIPIGKKIEVHSNRRWSNQFYVKFWDDDWDEMDFDNFQDLDNLNNMGRFDRLHSSLDWDLDKEYIMTKDGLQQTDLDIDSRKQRIESAQQIIEQEQNKIKEEKEKMRENLQQQQDELQKRIDQQQQELKDKTEKLKKVLPDDSGSITALDPVPVMWIGRSLLRFS</sequence>
<name>A0A1H3WKW9_9BACT</name>
<dbReference type="PANTHER" id="PTHR33885">
    <property type="entry name" value="PHAGE SHOCK PROTEIN C"/>
    <property type="match status" value="1"/>
</dbReference>
<feature type="coiled-coil region" evidence="6">
    <location>
        <begin position="652"/>
        <end position="708"/>
    </location>
</feature>
<feature type="domain" description="PspC-related transmembrane region" evidence="10">
    <location>
        <begin position="334"/>
        <end position="447"/>
    </location>
</feature>
<keyword evidence="4 8" id="KW-1133">Transmembrane helix</keyword>
<dbReference type="EMBL" id="FNQY01000003">
    <property type="protein sequence ID" value="SDZ86838.1"/>
    <property type="molecule type" value="Genomic_DNA"/>
</dbReference>
<accession>A0A1H3WKW9</accession>
<organism evidence="12 13">
    <name type="scientific">Arachidicoccus rhizosphaerae</name>
    <dbReference type="NCBI Taxonomy" id="551991"/>
    <lineage>
        <taxon>Bacteria</taxon>
        <taxon>Pseudomonadati</taxon>
        <taxon>Bacteroidota</taxon>
        <taxon>Chitinophagia</taxon>
        <taxon>Chitinophagales</taxon>
        <taxon>Chitinophagaceae</taxon>
        <taxon>Arachidicoccus</taxon>
    </lineage>
</organism>
<dbReference type="InterPro" id="IPR054319">
    <property type="entry name" value="PspC-rel_ToastRack"/>
</dbReference>
<dbReference type="AlphaFoldDB" id="A0A1H3WKW9"/>
<evidence type="ECO:0000313" key="13">
    <source>
        <dbReference type="Proteomes" id="UP000199041"/>
    </source>
</evidence>
<feature type="transmembrane region" description="Helical" evidence="8">
    <location>
        <begin position="421"/>
        <end position="444"/>
    </location>
</feature>
<feature type="domain" description="Phage shock protein PspC N-terminal" evidence="9">
    <location>
        <begin position="137"/>
        <end position="193"/>
    </location>
</feature>
<dbReference type="Pfam" id="PF22744">
    <property type="entry name" value="Toast-rack_PspC-Cterm"/>
    <property type="match status" value="1"/>
</dbReference>
<dbReference type="PANTHER" id="PTHR33885:SF3">
    <property type="entry name" value="PHAGE SHOCK PROTEIN C"/>
    <property type="match status" value="1"/>
</dbReference>
<dbReference type="Pfam" id="PF22571">
    <property type="entry name" value="LiaI-LiaF-TM_PspC"/>
    <property type="match status" value="1"/>
</dbReference>
<dbReference type="GO" id="GO:0005886">
    <property type="term" value="C:plasma membrane"/>
    <property type="evidence" value="ECO:0007669"/>
    <property type="project" value="UniProtKB-SubCell"/>
</dbReference>
<feature type="transmembrane region" description="Helical" evidence="8">
    <location>
        <begin position="168"/>
        <end position="191"/>
    </location>
</feature>
<dbReference type="InterPro" id="IPR007168">
    <property type="entry name" value="Phageshock_PspC_N"/>
</dbReference>
<evidence type="ECO:0000256" key="6">
    <source>
        <dbReference type="SAM" id="Coils"/>
    </source>
</evidence>
<evidence type="ECO:0000313" key="12">
    <source>
        <dbReference type="EMBL" id="SDZ86838.1"/>
    </source>
</evidence>
<evidence type="ECO:0000256" key="8">
    <source>
        <dbReference type="SAM" id="Phobius"/>
    </source>
</evidence>
<evidence type="ECO:0000256" key="3">
    <source>
        <dbReference type="ARBA" id="ARBA00022692"/>
    </source>
</evidence>
<comment type="subcellular location">
    <subcellularLocation>
        <location evidence="1">Cell membrane</location>
        <topology evidence="1">Single-pass membrane protein</topology>
    </subcellularLocation>
</comment>
<dbReference type="STRING" id="551991.SAMN05192529_10350"/>
<proteinExistence type="predicted"/>
<keyword evidence="2" id="KW-1003">Cell membrane</keyword>
<dbReference type="OrthoDB" id="5772680at2"/>
<protein>
    <submittedName>
        <fullName evidence="12">Phage shock protein PspC (Stress-responsive transcriptional regulator)</fullName>
    </submittedName>
</protein>
<feature type="domain" description="Phage shock protein PspC N-terminal" evidence="9">
    <location>
        <begin position="204"/>
        <end position="280"/>
    </location>
</feature>
<feature type="transmembrane region" description="Helical" evidence="8">
    <location>
        <begin position="387"/>
        <end position="409"/>
    </location>
</feature>
<evidence type="ECO:0000256" key="1">
    <source>
        <dbReference type="ARBA" id="ARBA00004162"/>
    </source>
</evidence>
<dbReference type="RefSeq" id="WP_091393792.1">
    <property type="nucleotide sequence ID" value="NZ_FNQY01000003.1"/>
</dbReference>
<evidence type="ECO:0000259" key="9">
    <source>
        <dbReference type="Pfam" id="PF04024"/>
    </source>
</evidence>
<evidence type="ECO:0000256" key="2">
    <source>
        <dbReference type="ARBA" id="ARBA00022475"/>
    </source>
</evidence>
<feature type="transmembrane region" description="Helical" evidence="8">
    <location>
        <begin position="235"/>
        <end position="259"/>
    </location>
</feature>
<feature type="region of interest" description="Disordered" evidence="7">
    <location>
        <begin position="95"/>
        <end position="140"/>
    </location>
</feature>
<keyword evidence="6" id="KW-0175">Coiled coil</keyword>
<evidence type="ECO:0000256" key="7">
    <source>
        <dbReference type="SAM" id="MobiDB-lite"/>
    </source>
</evidence>
<keyword evidence="5 8" id="KW-0472">Membrane</keyword>
<gene>
    <name evidence="12" type="ORF">SAMN05192529_10350</name>
</gene>
<feature type="transmembrane region" description="Helical" evidence="8">
    <location>
        <begin position="265"/>
        <end position="282"/>
    </location>
</feature>
<evidence type="ECO:0000256" key="5">
    <source>
        <dbReference type="ARBA" id="ARBA00023136"/>
    </source>
</evidence>
<feature type="compositionally biased region" description="Polar residues" evidence="7">
    <location>
        <begin position="98"/>
        <end position="123"/>
    </location>
</feature>